<dbReference type="SUPFAM" id="SSF56925">
    <property type="entry name" value="OMPA-like"/>
    <property type="match status" value="1"/>
</dbReference>
<dbReference type="AlphaFoldDB" id="A0A8J2BJW1"/>
<evidence type="ECO:0000313" key="2">
    <source>
        <dbReference type="Proteomes" id="UP000663859"/>
    </source>
</evidence>
<dbReference type="InterPro" id="IPR018550">
    <property type="entry name" value="Lipid-A_deacylase-rel"/>
</dbReference>
<organism evidence="1 2">
    <name type="scientific">Candidatus Methylacidithermus pantelleriae</name>
    <dbReference type="NCBI Taxonomy" id="2744239"/>
    <lineage>
        <taxon>Bacteria</taxon>
        <taxon>Pseudomonadati</taxon>
        <taxon>Verrucomicrobiota</taxon>
        <taxon>Methylacidiphilae</taxon>
        <taxon>Methylacidiphilales</taxon>
        <taxon>Methylacidiphilaceae</taxon>
        <taxon>Candidatus Methylacidithermus</taxon>
    </lineage>
</organism>
<dbReference type="Proteomes" id="UP000663859">
    <property type="component" value="Unassembled WGS sequence"/>
</dbReference>
<keyword evidence="2" id="KW-1185">Reference proteome</keyword>
<dbReference type="Pfam" id="PF09411">
    <property type="entry name" value="PagL"/>
    <property type="match status" value="1"/>
</dbReference>
<comment type="caution">
    <text evidence="1">The sequence shown here is derived from an EMBL/GenBank/DDBJ whole genome shotgun (WGS) entry which is preliminary data.</text>
</comment>
<dbReference type="Gene3D" id="2.40.160.20">
    <property type="match status" value="1"/>
</dbReference>
<evidence type="ECO:0000313" key="1">
    <source>
        <dbReference type="EMBL" id="CAF0700960.1"/>
    </source>
</evidence>
<proteinExistence type="predicted"/>
<sequence length="226" mass="25159">MIWHFFPIPLQTKFMRARSFLLAIGMALAVGWAANQGLAGVLSSKELLEATAPTDFFQEGSMEAEIHSGVLFELFDHPAFNEAPAIFRFGWMLSTPQGDAFYRGNWEVLLDLYGSGIFHGPGNVVIGPEALIRYNFVQPGWWVVPYLQIGAGIVYTDAWEDHTQRLIGGPVEFTPQASGGLRFMVDPQWSIQLECMYHHISNAGLYSRNVGVNQVGALLGVSYLFR</sequence>
<dbReference type="EMBL" id="CAJNOB010000034">
    <property type="protein sequence ID" value="CAF0700960.1"/>
    <property type="molecule type" value="Genomic_DNA"/>
</dbReference>
<protein>
    <submittedName>
        <fullName evidence="1">Putative Outer membrane protein W</fullName>
    </submittedName>
</protein>
<dbReference type="InterPro" id="IPR011250">
    <property type="entry name" value="OMP/PagP_B-barrel"/>
</dbReference>
<accession>A0A8J2BJW1</accession>
<reference evidence="1" key="1">
    <citation type="submission" date="2021-02" db="EMBL/GenBank/DDBJ databases">
        <authorList>
            <person name="Cremers G."/>
            <person name="Picone N."/>
        </authorList>
    </citation>
    <scope>NUCLEOTIDE SEQUENCE</scope>
    <source>
        <strain evidence="1">PQ17</strain>
    </source>
</reference>
<gene>
    <name evidence="1" type="ORF">MPNT_40090</name>
</gene>
<name>A0A8J2BJW1_9BACT</name>